<sequence>MEDDADDRFMMQQAFIDVNFADHVRMFSSSEFFLNQINAITDENELPTLFVLDFNMLIINGGELLVKLKQQEALKEIPVVLYSKGMRPILKETLIATGAKDCFEKALDYKDLCRQVKALRFLAEGNTVVY</sequence>
<evidence type="ECO:0000313" key="4">
    <source>
        <dbReference type="Proteomes" id="UP000077177"/>
    </source>
</evidence>
<dbReference type="InterPro" id="IPR011006">
    <property type="entry name" value="CheY-like_superfamily"/>
</dbReference>
<organism evidence="3 4">
    <name type="scientific">Flavisolibacter tropicus</name>
    <dbReference type="NCBI Taxonomy" id="1492898"/>
    <lineage>
        <taxon>Bacteria</taxon>
        <taxon>Pseudomonadati</taxon>
        <taxon>Bacteroidota</taxon>
        <taxon>Chitinophagia</taxon>
        <taxon>Chitinophagales</taxon>
        <taxon>Chitinophagaceae</taxon>
        <taxon>Flavisolibacter</taxon>
    </lineage>
</organism>
<gene>
    <name evidence="3" type="ORF">SY85_08965</name>
</gene>
<feature type="modified residue" description="4-aspartylphosphate" evidence="1">
    <location>
        <position position="53"/>
    </location>
</feature>
<dbReference type="KEGG" id="fla:SY85_08965"/>
<dbReference type="GO" id="GO:0000160">
    <property type="term" value="P:phosphorelay signal transduction system"/>
    <property type="evidence" value="ECO:0007669"/>
    <property type="project" value="InterPro"/>
</dbReference>
<dbReference type="STRING" id="1492898.SY85_08965"/>
<dbReference type="InterPro" id="IPR001789">
    <property type="entry name" value="Sig_transdc_resp-reg_receiver"/>
</dbReference>
<feature type="domain" description="Response regulatory" evidence="2">
    <location>
        <begin position="1"/>
        <end position="120"/>
    </location>
</feature>
<reference evidence="4" key="1">
    <citation type="submission" date="2015-01" db="EMBL/GenBank/DDBJ databases">
        <title>Flavisolibacter sp./LCS9/ whole genome sequencing.</title>
        <authorList>
            <person name="Kim M.K."/>
            <person name="Srinivasan S."/>
            <person name="Lee J.-J."/>
        </authorList>
    </citation>
    <scope>NUCLEOTIDE SEQUENCE [LARGE SCALE GENOMIC DNA]</scope>
    <source>
        <strain evidence="4">LCS9</strain>
    </source>
</reference>
<dbReference type="AlphaFoldDB" id="A0A172TV07"/>
<dbReference type="Proteomes" id="UP000077177">
    <property type="component" value="Chromosome"/>
</dbReference>
<dbReference type="EMBL" id="CP011390">
    <property type="protein sequence ID" value="ANE50613.1"/>
    <property type="molecule type" value="Genomic_DNA"/>
</dbReference>
<protein>
    <recommendedName>
        <fullName evidence="2">Response regulatory domain-containing protein</fullName>
    </recommendedName>
</protein>
<dbReference type="Gene3D" id="3.40.50.2300">
    <property type="match status" value="1"/>
</dbReference>
<dbReference type="Pfam" id="PF00072">
    <property type="entry name" value="Response_reg"/>
    <property type="match status" value="1"/>
</dbReference>
<accession>A0A172TV07</accession>
<evidence type="ECO:0000313" key="3">
    <source>
        <dbReference type="EMBL" id="ANE50613.1"/>
    </source>
</evidence>
<reference evidence="3 4" key="2">
    <citation type="journal article" date="2016" name="Int. J. Syst. Evol. Microbiol.">
        <title>Flavisolibacter tropicus sp. nov., isolated from tropical soil.</title>
        <authorList>
            <person name="Lee J.J."/>
            <person name="Kang M.S."/>
            <person name="Kim G.S."/>
            <person name="Lee C.S."/>
            <person name="Lim S."/>
            <person name="Lee J."/>
            <person name="Roh S.H."/>
            <person name="Kang H."/>
            <person name="Ha J.M."/>
            <person name="Bae S."/>
            <person name="Jung H.Y."/>
            <person name="Kim M.K."/>
        </authorList>
    </citation>
    <scope>NUCLEOTIDE SEQUENCE [LARGE SCALE GENOMIC DNA]</scope>
    <source>
        <strain evidence="3 4">LCS9</strain>
    </source>
</reference>
<dbReference type="PROSITE" id="PS50110">
    <property type="entry name" value="RESPONSE_REGULATORY"/>
    <property type="match status" value="1"/>
</dbReference>
<name>A0A172TV07_9BACT</name>
<keyword evidence="1" id="KW-0597">Phosphoprotein</keyword>
<keyword evidence="4" id="KW-1185">Reference proteome</keyword>
<evidence type="ECO:0000259" key="2">
    <source>
        <dbReference type="PROSITE" id="PS50110"/>
    </source>
</evidence>
<proteinExistence type="predicted"/>
<dbReference type="SUPFAM" id="SSF52172">
    <property type="entry name" value="CheY-like"/>
    <property type="match status" value="1"/>
</dbReference>
<evidence type="ECO:0000256" key="1">
    <source>
        <dbReference type="PROSITE-ProRule" id="PRU00169"/>
    </source>
</evidence>